<dbReference type="AlphaFoldDB" id="C4ZA58"/>
<reference evidence="1 2" key="1">
    <citation type="journal article" date="2009" name="Proc. Natl. Acad. Sci. U.S.A.">
        <title>Characterizing a model human gut microbiota composed of members of its two dominant bacterial phyla.</title>
        <authorList>
            <person name="Mahowald M.A."/>
            <person name="Rey F.E."/>
            <person name="Seedorf H."/>
            <person name="Turnbaugh P.J."/>
            <person name="Fulton R.S."/>
            <person name="Wollam A."/>
            <person name="Shah N."/>
            <person name="Wang C."/>
            <person name="Magrini V."/>
            <person name="Wilson R.K."/>
            <person name="Cantarel B.L."/>
            <person name="Coutinho P.M."/>
            <person name="Henrissat B."/>
            <person name="Crock L.W."/>
            <person name="Russell A."/>
            <person name="Verberkmoes N.C."/>
            <person name="Hettich R.L."/>
            <person name="Gordon J.I."/>
        </authorList>
    </citation>
    <scope>NUCLEOTIDE SEQUENCE [LARGE SCALE GENOMIC DNA]</scope>
    <source>
        <strain evidence="2">ATCC 33656 / DSM 3377 / JCM 17463 / KCTC 5835 / LMG 30912 / VPI 0990</strain>
    </source>
</reference>
<gene>
    <name evidence="1" type="ordered locus">EUBREC_1755</name>
</gene>
<dbReference type="Proteomes" id="UP000001477">
    <property type="component" value="Chromosome"/>
</dbReference>
<accession>C4ZA58</accession>
<evidence type="ECO:0000313" key="2">
    <source>
        <dbReference type="Proteomes" id="UP000001477"/>
    </source>
</evidence>
<dbReference type="HOGENOM" id="CLU_3216420_0_0_9"/>
<sequence length="44" mass="4871">MSPIILLIIDATASIEPCTKALLAPLFFLDIYKSSVSIDNQLKY</sequence>
<dbReference type="KEGG" id="ere:EUBREC_1755"/>
<proteinExistence type="predicted"/>
<dbReference type="EMBL" id="CP001107">
    <property type="protein sequence ID" value="ACR75499.1"/>
    <property type="molecule type" value="Genomic_DNA"/>
</dbReference>
<protein>
    <submittedName>
        <fullName evidence="1">Uncharacterized protein</fullName>
    </submittedName>
</protein>
<name>C4ZA58_AGARV</name>
<evidence type="ECO:0000313" key="1">
    <source>
        <dbReference type="EMBL" id="ACR75499.1"/>
    </source>
</evidence>
<dbReference type="PaxDb" id="515619-EUBREC_1755"/>
<organism evidence="1 2">
    <name type="scientific">Agathobacter rectalis (strain ATCC 33656 / DSM 3377 / JCM 17463 / KCTC 5835 / VPI 0990)</name>
    <name type="common">Eubacterium rectale</name>
    <dbReference type="NCBI Taxonomy" id="515619"/>
    <lineage>
        <taxon>Bacteria</taxon>
        <taxon>Bacillati</taxon>
        <taxon>Bacillota</taxon>
        <taxon>Clostridia</taxon>
        <taxon>Lachnospirales</taxon>
        <taxon>Lachnospiraceae</taxon>
        <taxon>Agathobacter</taxon>
    </lineage>
</organism>